<dbReference type="RefSeq" id="WP_136009666.1">
    <property type="nucleotide sequence ID" value="NZ_SRYZ01000010.1"/>
</dbReference>
<comment type="caution">
    <text evidence="2">The sequence shown here is derived from an EMBL/GenBank/DDBJ whole genome shotgun (WGS) entry which is preliminary data.</text>
</comment>
<dbReference type="InterPro" id="IPR025161">
    <property type="entry name" value="IS402-like_dom"/>
</dbReference>
<reference evidence="2 3" key="1">
    <citation type="submission" date="2019-04" db="EMBL/GenBank/DDBJ databases">
        <title>Microbes associate with the intestines of laboratory mice.</title>
        <authorList>
            <person name="Navarre W."/>
            <person name="Wong E."/>
            <person name="Huang K."/>
            <person name="Tropini C."/>
            <person name="Ng K."/>
            <person name="Yu B."/>
        </authorList>
    </citation>
    <scope>NUCLEOTIDE SEQUENCE [LARGE SCALE GENOMIC DNA]</scope>
    <source>
        <strain evidence="2 3">NM69_E16B</strain>
    </source>
</reference>
<organism evidence="2 3">
    <name type="scientific">Bacteroides muris</name>
    <name type="common">ex Afrizal et al. 2022</name>
    <dbReference type="NCBI Taxonomy" id="2516960"/>
    <lineage>
        <taxon>Bacteria</taxon>
        <taxon>Pseudomonadati</taxon>
        <taxon>Bacteroidota</taxon>
        <taxon>Bacteroidia</taxon>
        <taxon>Bacteroidales</taxon>
        <taxon>Bacteroidaceae</taxon>
        <taxon>Bacteroides</taxon>
    </lineage>
</organism>
<dbReference type="Pfam" id="PF13340">
    <property type="entry name" value="DUF4096"/>
    <property type="match status" value="1"/>
</dbReference>
<dbReference type="AlphaFoldDB" id="A0A4S2B0Y4"/>
<dbReference type="EMBL" id="SRYZ01000010">
    <property type="protein sequence ID" value="TGY07323.1"/>
    <property type="molecule type" value="Genomic_DNA"/>
</dbReference>
<dbReference type="PANTHER" id="PTHR30007">
    <property type="entry name" value="PHP DOMAIN PROTEIN"/>
    <property type="match status" value="1"/>
</dbReference>
<protein>
    <submittedName>
        <fullName evidence="2">Transposase</fullName>
    </submittedName>
</protein>
<evidence type="ECO:0000313" key="3">
    <source>
        <dbReference type="Proteomes" id="UP000310532"/>
    </source>
</evidence>
<keyword evidence="3" id="KW-1185">Reference proteome</keyword>
<feature type="domain" description="Insertion element IS402-like" evidence="1">
    <location>
        <begin position="8"/>
        <end position="63"/>
    </location>
</feature>
<evidence type="ECO:0000259" key="1">
    <source>
        <dbReference type="Pfam" id="PF13340"/>
    </source>
</evidence>
<name>A0A4S2B0Y4_9BACE</name>
<gene>
    <name evidence="2" type="ORF">E5355_06560</name>
</gene>
<evidence type="ECO:0000313" key="2">
    <source>
        <dbReference type="EMBL" id="TGY07323.1"/>
    </source>
</evidence>
<dbReference type="Proteomes" id="UP000310532">
    <property type="component" value="Unassembled WGS sequence"/>
</dbReference>
<sequence length="99" mass="11639">MSDYSTNLTEKQWQVINNIVKSQEKSRKTSLREIINAIFHLIKSGCQWRMLPTDFAPGKQFIIIFASRNRKECGRNCRMFFISWQGNQSVNRKVPAWVS</sequence>
<accession>A0A4S2B0Y4</accession>
<dbReference type="PANTHER" id="PTHR30007:SF0">
    <property type="entry name" value="TRANSPOSASE"/>
    <property type="match status" value="1"/>
</dbReference>
<proteinExistence type="predicted"/>